<dbReference type="Proteomes" id="UP000178943">
    <property type="component" value="Unassembled WGS sequence"/>
</dbReference>
<gene>
    <name evidence="4" type="ORF">A2Y62_18910</name>
</gene>
<dbReference type="Gene3D" id="3.30.1490.150">
    <property type="entry name" value="Hypothetical protein ph0010, domain 2"/>
    <property type="match status" value="1"/>
</dbReference>
<sequence>MKMCLFSLLAFVFILGLFANEKIRQPLLAGSWYEGSQEALNKQLDTFFTRAADNVKETFDEPPLALIVPHAGYIYSGLGAASGYRLLIKHKFERIIILAFSHSSNHSSIAVSDFDAYKTPLGDVPVDTALAKELLKQKEIFETIPSIDQREHSMEIQLPFIKKTAPEAKVLGLYVGTLSDKQFSKAADFLKQYATPKTLFVVSSDFTHYGENYGYVPFPYNDNTKQYLATLDRGAINEILEYNYKGFLQYLKETGATICGRNPITLLSYILQTLNNKNIKGIQANYYTSGDITGDFSNSVSYATLAFYISSKGNKPNFPQLTEENKKFLLKLARDSIAYYFTHKSLMSIDDKKTPLSPALKIVRGAFVTLKINKQLRGCIGHIEPVQELYKDVIENAVNAAFSDPRFQPLTEAELPKVDIDISALTPFTKINNLDEILVGKHGIIIKKGFHQAVFLPQVPVEQGWNKTQYLENLCYKAGLKKDDYLDANLYIFSADVFAEPEFHHK</sequence>
<dbReference type="Gene3D" id="3.30.700.20">
    <property type="entry name" value="Hypothetical protein ph0010, domain 1"/>
    <property type="match status" value="1"/>
</dbReference>
<dbReference type="InterPro" id="IPR002733">
    <property type="entry name" value="AMMECR1_domain"/>
</dbReference>
<dbReference type="PANTHER" id="PTHR11060:SF0">
    <property type="entry name" value="PROTEIN MEMO1"/>
    <property type="match status" value="1"/>
</dbReference>
<dbReference type="InterPro" id="IPR027485">
    <property type="entry name" value="AMMECR1_N"/>
</dbReference>
<proteinExistence type="inferred from homology"/>
<dbReference type="EMBL" id="MFGW01000145">
    <property type="protein sequence ID" value="OGF63858.1"/>
    <property type="molecule type" value="Genomic_DNA"/>
</dbReference>
<evidence type="ECO:0000256" key="1">
    <source>
        <dbReference type="ARBA" id="ARBA00006315"/>
    </source>
</evidence>
<dbReference type="InterPro" id="IPR002737">
    <property type="entry name" value="MEMO1_fam"/>
</dbReference>
<dbReference type="NCBIfam" id="TIGR00296">
    <property type="entry name" value="TIGR00296 family protein"/>
    <property type="match status" value="1"/>
</dbReference>
<dbReference type="InterPro" id="IPR036071">
    <property type="entry name" value="AMMECR1_dom_sf"/>
</dbReference>
<dbReference type="InterPro" id="IPR027623">
    <property type="entry name" value="AmmeMemoSam_A"/>
</dbReference>
<dbReference type="PROSITE" id="PS51112">
    <property type="entry name" value="AMMECR1"/>
    <property type="match status" value="1"/>
</dbReference>
<dbReference type="STRING" id="1817863.A2Y62_18910"/>
<feature type="domain" description="AMMECR1" evidence="3">
    <location>
        <begin position="324"/>
        <end position="506"/>
    </location>
</feature>
<evidence type="ECO:0000313" key="4">
    <source>
        <dbReference type="EMBL" id="OGF63858.1"/>
    </source>
</evidence>
<dbReference type="AlphaFoldDB" id="A0A1F5VKY1"/>
<name>A0A1F5VKY1_9BACT</name>
<dbReference type="CDD" id="cd07361">
    <property type="entry name" value="MEMO_like"/>
    <property type="match status" value="1"/>
</dbReference>
<dbReference type="Gene3D" id="3.40.830.10">
    <property type="entry name" value="LigB-like"/>
    <property type="match status" value="1"/>
</dbReference>
<accession>A0A1F5VKY1</accession>
<reference evidence="4 5" key="1">
    <citation type="journal article" date="2016" name="Nat. Commun.">
        <title>Thousands of microbial genomes shed light on interconnected biogeochemical processes in an aquifer system.</title>
        <authorList>
            <person name="Anantharaman K."/>
            <person name="Brown C.T."/>
            <person name="Hug L.A."/>
            <person name="Sharon I."/>
            <person name="Castelle C.J."/>
            <person name="Probst A.J."/>
            <person name="Thomas B.C."/>
            <person name="Singh A."/>
            <person name="Wilkins M.J."/>
            <person name="Karaoz U."/>
            <person name="Brodie E.L."/>
            <person name="Williams K.H."/>
            <person name="Hubbard S.S."/>
            <person name="Banfield J.F."/>
        </authorList>
    </citation>
    <scope>NUCLEOTIDE SEQUENCE [LARGE SCALE GENOMIC DNA]</scope>
</reference>
<protein>
    <recommendedName>
        <fullName evidence="2">MEMO1 family protein A2Y62_18910</fullName>
    </recommendedName>
</protein>
<organism evidence="4 5">
    <name type="scientific">Candidatus Fischerbacteria bacterium RBG_13_37_8</name>
    <dbReference type="NCBI Taxonomy" id="1817863"/>
    <lineage>
        <taxon>Bacteria</taxon>
        <taxon>Candidatus Fischeribacteriota</taxon>
    </lineage>
</organism>
<dbReference type="HAMAP" id="MF_00055">
    <property type="entry name" value="MEMO1"/>
    <property type="match status" value="1"/>
</dbReference>
<dbReference type="PANTHER" id="PTHR11060">
    <property type="entry name" value="PROTEIN MEMO1"/>
    <property type="match status" value="1"/>
</dbReference>
<dbReference type="Pfam" id="PF01875">
    <property type="entry name" value="Memo"/>
    <property type="match status" value="1"/>
</dbReference>
<evidence type="ECO:0000313" key="5">
    <source>
        <dbReference type="Proteomes" id="UP000178943"/>
    </source>
</evidence>
<dbReference type="NCBIfam" id="TIGR04335">
    <property type="entry name" value="AmmeMemoSam_A"/>
    <property type="match status" value="1"/>
</dbReference>
<comment type="similarity">
    <text evidence="1 2">Belongs to the MEMO1 family.</text>
</comment>
<dbReference type="Pfam" id="PF01871">
    <property type="entry name" value="AMMECR1"/>
    <property type="match status" value="1"/>
</dbReference>
<comment type="caution">
    <text evidence="4">The sequence shown here is derived from an EMBL/GenBank/DDBJ whole genome shotgun (WGS) entry which is preliminary data.</text>
</comment>
<evidence type="ECO:0000256" key="2">
    <source>
        <dbReference type="HAMAP-Rule" id="MF_00055"/>
    </source>
</evidence>
<dbReference type="NCBIfam" id="TIGR04336">
    <property type="entry name" value="AmmeMemoSam_B"/>
    <property type="match status" value="1"/>
</dbReference>
<evidence type="ECO:0000259" key="3">
    <source>
        <dbReference type="PROSITE" id="PS51112"/>
    </source>
</evidence>
<dbReference type="SUPFAM" id="SSF143447">
    <property type="entry name" value="AMMECR1-like"/>
    <property type="match status" value="1"/>
</dbReference>
<dbReference type="InterPro" id="IPR023473">
    <property type="entry name" value="AMMECR1"/>
</dbReference>